<proteinExistence type="predicted"/>
<dbReference type="InterPro" id="IPR005299">
    <property type="entry name" value="MeTrfase_7"/>
</dbReference>
<reference evidence="3" key="1">
    <citation type="submission" date="2023-01" db="EMBL/GenBank/DDBJ databases">
        <title>The growth and conidiation of Purpureocillium lavendulum are regulated by nitrogen source and histone H3K14 acetylation.</title>
        <authorList>
            <person name="Tang P."/>
            <person name="Han J."/>
            <person name="Zhang C."/>
            <person name="Tang P."/>
            <person name="Qi F."/>
            <person name="Zhang K."/>
            <person name="Liang L."/>
        </authorList>
    </citation>
    <scope>NUCLEOTIDE SEQUENCE</scope>
    <source>
        <strain evidence="3">YMF1.00683</strain>
    </source>
</reference>
<dbReference type="Proteomes" id="UP001163105">
    <property type="component" value="Unassembled WGS sequence"/>
</dbReference>
<keyword evidence="1" id="KW-0479">Metal-binding</keyword>
<name>A0AB34FI69_9HYPO</name>
<evidence type="ECO:0000313" key="4">
    <source>
        <dbReference type="Proteomes" id="UP001163105"/>
    </source>
</evidence>
<dbReference type="InterPro" id="IPR042086">
    <property type="entry name" value="MeTrfase_capping"/>
</dbReference>
<dbReference type="GO" id="GO:0008168">
    <property type="term" value="F:methyltransferase activity"/>
    <property type="evidence" value="ECO:0007669"/>
    <property type="project" value="InterPro"/>
</dbReference>
<sequence length="315" mass="34538">MTVLEKFISALPNGATVRVFFEDTMFNDFFTLAKTVCASISSLDLTGRDISIFTAMIPESFYRQLVPRASIDLGMSWSSLNYLESVPDVTIDATAPPATFMVARREVFAAAGSKDIIKFLRLRATEIRQGGYFIAAIGGQKPASASTPTNTGFMPVQSALLKMVKMGALSRADLTQLSLFPTYERTLEEVQEALDNCEVAPLWQVDKIESKLIEHPAWGIYQAALQAANGNESQEKAALRGYANAVVSSLVSAAGWWWVDVLRKSIGGGWTGGEAFLETLVSLAVEECMKGFSDMKVEIWYHYVKLKRTSVATAL</sequence>
<keyword evidence="2" id="KW-0460">Magnesium</keyword>
<comment type="caution">
    <text evidence="3">The sequence shown here is derived from an EMBL/GenBank/DDBJ whole genome shotgun (WGS) entry which is preliminary data.</text>
</comment>
<dbReference type="GO" id="GO:0046872">
    <property type="term" value="F:metal ion binding"/>
    <property type="evidence" value="ECO:0007669"/>
    <property type="project" value="UniProtKB-KW"/>
</dbReference>
<dbReference type="PANTHER" id="PTHR31009">
    <property type="entry name" value="S-ADENOSYL-L-METHIONINE:CARBOXYL METHYLTRANSFERASE FAMILY PROTEIN"/>
    <property type="match status" value="1"/>
</dbReference>
<dbReference type="EMBL" id="JAQHRD010000008">
    <property type="protein sequence ID" value="KAJ6438086.1"/>
    <property type="molecule type" value="Genomic_DNA"/>
</dbReference>
<dbReference type="Pfam" id="PF03492">
    <property type="entry name" value="Methyltransf_7"/>
    <property type="match status" value="1"/>
</dbReference>
<evidence type="ECO:0000256" key="1">
    <source>
        <dbReference type="ARBA" id="ARBA00022723"/>
    </source>
</evidence>
<dbReference type="InterPro" id="IPR029063">
    <property type="entry name" value="SAM-dependent_MTases_sf"/>
</dbReference>
<organism evidence="3 4">
    <name type="scientific">Purpureocillium lavendulum</name>
    <dbReference type="NCBI Taxonomy" id="1247861"/>
    <lineage>
        <taxon>Eukaryota</taxon>
        <taxon>Fungi</taxon>
        <taxon>Dikarya</taxon>
        <taxon>Ascomycota</taxon>
        <taxon>Pezizomycotina</taxon>
        <taxon>Sordariomycetes</taxon>
        <taxon>Hypocreomycetidae</taxon>
        <taxon>Hypocreales</taxon>
        <taxon>Ophiocordycipitaceae</taxon>
        <taxon>Purpureocillium</taxon>
    </lineage>
</organism>
<gene>
    <name evidence="3" type="ORF">O9K51_08675</name>
</gene>
<keyword evidence="4" id="KW-1185">Reference proteome</keyword>
<protein>
    <submittedName>
        <fullName evidence="3">KP-43 peptidase, serine peptidase, MEROPS family S08A</fullName>
    </submittedName>
</protein>
<evidence type="ECO:0000313" key="3">
    <source>
        <dbReference type="EMBL" id="KAJ6438086.1"/>
    </source>
</evidence>
<dbReference type="Gene3D" id="1.10.1200.270">
    <property type="entry name" value="Methyltransferase, alpha-helical capping domain"/>
    <property type="match status" value="1"/>
</dbReference>
<accession>A0AB34FI69</accession>
<dbReference type="Gene3D" id="3.40.50.150">
    <property type="entry name" value="Vaccinia Virus protein VP39"/>
    <property type="match status" value="1"/>
</dbReference>
<dbReference type="AlphaFoldDB" id="A0AB34FI69"/>
<evidence type="ECO:0000256" key="2">
    <source>
        <dbReference type="ARBA" id="ARBA00022842"/>
    </source>
</evidence>
<dbReference type="SUPFAM" id="SSF53335">
    <property type="entry name" value="S-adenosyl-L-methionine-dependent methyltransferases"/>
    <property type="match status" value="1"/>
</dbReference>